<gene>
    <name evidence="1" type="ORF">PanWU01x14_017710</name>
</gene>
<dbReference type="AlphaFoldDB" id="A0A2P5DYZ6"/>
<protein>
    <submittedName>
        <fullName evidence="1">Uncharacterized protein</fullName>
    </submittedName>
</protein>
<proteinExistence type="predicted"/>
<dbReference type="Proteomes" id="UP000237105">
    <property type="component" value="Unassembled WGS sequence"/>
</dbReference>
<accession>A0A2P5DYZ6</accession>
<evidence type="ECO:0000313" key="1">
    <source>
        <dbReference type="EMBL" id="PON78513.1"/>
    </source>
</evidence>
<comment type="caution">
    <text evidence="1">The sequence shown here is derived from an EMBL/GenBank/DDBJ whole genome shotgun (WGS) entry which is preliminary data.</text>
</comment>
<reference evidence="2" key="1">
    <citation type="submission" date="2016-06" db="EMBL/GenBank/DDBJ databases">
        <title>Parallel loss of symbiosis genes in relatives of nitrogen-fixing non-legume Parasponia.</title>
        <authorList>
            <person name="Van Velzen R."/>
            <person name="Holmer R."/>
            <person name="Bu F."/>
            <person name="Rutten L."/>
            <person name="Van Zeijl A."/>
            <person name="Liu W."/>
            <person name="Santuari L."/>
            <person name="Cao Q."/>
            <person name="Sharma T."/>
            <person name="Shen D."/>
            <person name="Roswanjaya Y."/>
            <person name="Wardhani T."/>
            <person name="Kalhor M.S."/>
            <person name="Jansen J."/>
            <person name="Van den Hoogen J."/>
            <person name="Gungor B."/>
            <person name="Hartog M."/>
            <person name="Hontelez J."/>
            <person name="Verver J."/>
            <person name="Yang W.-C."/>
            <person name="Schijlen E."/>
            <person name="Repin R."/>
            <person name="Schilthuizen M."/>
            <person name="Schranz E."/>
            <person name="Heidstra R."/>
            <person name="Miyata K."/>
            <person name="Fedorova E."/>
            <person name="Kohlen W."/>
            <person name="Bisseling T."/>
            <person name="Smit S."/>
            <person name="Geurts R."/>
        </authorList>
    </citation>
    <scope>NUCLEOTIDE SEQUENCE [LARGE SCALE GENOMIC DNA]</scope>
    <source>
        <strain evidence="2">cv. WU1-14</strain>
    </source>
</reference>
<name>A0A2P5DYZ6_PARAD</name>
<dbReference type="EMBL" id="JXTB01000008">
    <property type="protein sequence ID" value="PON78513.1"/>
    <property type="molecule type" value="Genomic_DNA"/>
</dbReference>
<keyword evidence="2" id="KW-1185">Reference proteome</keyword>
<evidence type="ECO:0000313" key="2">
    <source>
        <dbReference type="Proteomes" id="UP000237105"/>
    </source>
</evidence>
<organism evidence="1 2">
    <name type="scientific">Parasponia andersonii</name>
    <name type="common">Sponia andersonii</name>
    <dbReference type="NCBI Taxonomy" id="3476"/>
    <lineage>
        <taxon>Eukaryota</taxon>
        <taxon>Viridiplantae</taxon>
        <taxon>Streptophyta</taxon>
        <taxon>Embryophyta</taxon>
        <taxon>Tracheophyta</taxon>
        <taxon>Spermatophyta</taxon>
        <taxon>Magnoliopsida</taxon>
        <taxon>eudicotyledons</taxon>
        <taxon>Gunneridae</taxon>
        <taxon>Pentapetalae</taxon>
        <taxon>rosids</taxon>
        <taxon>fabids</taxon>
        <taxon>Rosales</taxon>
        <taxon>Cannabaceae</taxon>
        <taxon>Parasponia</taxon>
    </lineage>
</organism>
<sequence length="53" mass="5929">MPRQHPKSSKLPFTDSLIPFYVPSLDRGVWLRAAHPMYDQGAVRCKSSSNSAP</sequence>